<dbReference type="RefSeq" id="WP_141331760.1">
    <property type="nucleotide sequence ID" value="NZ_BJNT01000034.1"/>
</dbReference>
<evidence type="ECO:0000256" key="2">
    <source>
        <dbReference type="SAM" id="Phobius"/>
    </source>
</evidence>
<evidence type="ECO:0000313" key="3">
    <source>
        <dbReference type="EMBL" id="GEC87618.1"/>
    </source>
</evidence>
<dbReference type="GeneID" id="82889001"/>
<keyword evidence="2" id="KW-1133">Transmembrane helix</keyword>
<evidence type="ECO:0000313" key="4">
    <source>
        <dbReference type="Proteomes" id="UP000319986"/>
    </source>
</evidence>
<sequence>MEVADLILRIVQVIVAGAGFWMVVKTLRQKDTSDNRAEWWKRYIWAVEHITDTSPKIQEVAWLNLEVLSESPLATATEAELIQGLAESDETADNEDDPPEGQQ</sequence>
<reference evidence="3 4" key="1">
    <citation type="submission" date="2019-06" db="EMBL/GenBank/DDBJ databases">
        <title>Whole genome shotgun sequence of Corynebacterium variabile NBRC 15286.</title>
        <authorList>
            <person name="Hosoyama A."/>
            <person name="Uohara A."/>
            <person name="Ohji S."/>
            <person name="Ichikawa N."/>
        </authorList>
    </citation>
    <scope>NUCLEOTIDE SEQUENCE [LARGE SCALE GENOMIC DNA]</scope>
    <source>
        <strain evidence="3 4">NBRC 15286</strain>
    </source>
</reference>
<accession>A0A4Y4C4F9</accession>
<feature type="region of interest" description="Disordered" evidence="1">
    <location>
        <begin position="84"/>
        <end position="103"/>
    </location>
</feature>
<comment type="caution">
    <text evidence="3">The sequence shown here is derived from an EMBL/GenBank/DDBJ whole genome shotgun (WGS) entry which is preliminary data.</text>
</comment>
<dbReference type="AlphaFoldDB" id="A0A4Y4C4F9"/>
<gene>
    <name evidence="3" type="ORF">CVA01_29320</name>
</gene>
<proteinExistence type="predicted"/>
<dbReference type="EMBL" id="BJNT01000034">
    <property type="protein sequence ID" value="GEC87618.1"/>
    <property type="molecule type" value="Genomic_DNA"/>
</dbReference>
<evidence type="ECO:0000256" key="1">
    <source>
        <dbReference type="SAM" id="MobiDB-lite"/>
    </source>
</evidence>
<keyword evidence="2" id="KW-0472">Membrane</keyword>
<feature type="transmembrane region" description="Helical" evidence="2">
    <location>
        <begin position="6"/>
        <end position="24"/>
    </location>
</feature>
<name>A0A4Y4C4F9_9CORY</name>
<feature type="compositionally biased region" description="Acidic residues" evidence="1">
    <location>
        <begin position="87"/>
        <end position="103"/>
    </location>
</feature>
<organism evidence="3 4">
    <name type="scientific">Corynebacterium variabile</name>
    <dbReference type="NCBI Taxonomy" id="1727"/>
    <lineage>
        <taxon>Bacteria</taxon>
        <taxon>Bacillati</taxon>
        <taxon>Actinomycetota</taxon>
        <taxon>Actinomycetes</taxon>
        <taxon>Mycobacteriales</taxon>
        <taxon>Corynebacteriaceae</taxon>
        <taxon>Corynebacterium</taxon>
    </lineage>
</organism>
<dbReference type="Proteomes" id="UP000319986">
    <property type="component" value="Unassembled WGS sequence"/>
</dbReference>
<protein>
    <submittedName>
        <fullName evidence="3">Uncharacterized protein</fullName>
    </submittedName>
</protein>
<keyword evidence="2" id="KW-0812">Transmembrane</keyword>